<organism evidence="22 23">
    <name type="scientific">Boletus edulis BED1</name>
    <dbReference type="NCBI Taxonomy" id="1328754"/>
    <lineage>
        <taxon>Eukaryota</taxon>
        <taxon>Fungi</taxon>
        <taxon>Dikarya</taxon>
        <taxon>Basidiomycota</taxon>
        <taxon>Agaricomycotina</taxon>
        <taxon>Agaricomycetes</taxon>
        <taxon>Agaricomycetidae</taxon>
        <taxon>Boletales</taxon>
        <taxon>Boletineae</taxon>
        <taxon>Boletaceae</taxon>
        <taxon>Boletoideae</taxon>
        <taxon>Boletus</taxon>
    </lineage>
</organism>
<keyword evidence="14" id="KW-0472">Membrane</keyword>
<keyword evidence="15" id="KW-0576">Peroxisome</keyword>
<reference evidence="22" key="1">
    <citation type="submission" date="2019-10" db="EMBL/GenBank/DDBJ databases">
        <authorList>
            <consortium name="DOE Joint Genome Institute"/>
            <person name="Kuo A."/>
            <person name="Miyauchi S."/>
            <person name="Kiss E."/>
            <person name="Drula E."/>
            <person name="Kohler A."/>
            <person name="Sanchez-Garcia M."/>
            <person name="Andreopoulos B."/>
            <person name="Barry K.W."/>
            <person name="Bonito G."/>
            <person name="Buee M."/>
            <person name="Carver A."/>
            <person name="Chen C."/>
            <person name="Cichocki N."/>
            <person name="Clum A."/>
            <person name="Culley D."/>
            <person name="Crous P.W."/>
            <person name="Fauchery L."/>
            <person name="Girlanda M."/>
            <person name="Hayes R."/>
            <person name="Keri Z."/>
            <person name="LaButti K."/>
            <person name="Lipzen A."/>
            <person name="Lombard V."/>
            <person name="Magnuson J."/>
            <person name="Maillard F."/>
            <person name="Morin E."/>
            <person name="Murat C."/>
            <person name="Nolan M."/>
            <person name="Ohm R."/>
            <person name="Pangilinan J."/>
            <person name="Pereira M."/>
            <person name="Perotto S."/>
            <person name="Peter M."/>
            <person name="Riley R."/>
            <person name="Sitrit Y."/>
            <person name="Stielow B."/>
            <person name="Szollosi G."/>
            <person name="Zifcakova L."/>
            <person name="Stursova M."/>
            <person name="Spatafora J.W."/>
            <person name="Tedersoo L."/>
            <person name="Vaario L.-M."/>
            <person name="Yamada A."/>
            <person name="Yan M."/>
            <person name="Wang P."/>
            <person name="Xu J."/>
            <person name="Bruns T."/>
            <person name="Baldrian P."/>
            <person name="Vilgalys R."/>
            <person name="Henrissat B."/>
            <person name="Grigoriev I.V."/>
            <person name="Hibbett D."/>
            <person name="Nagy L.G."/>
            <person name="Martin F.M."/>
        </authorList>
    </citation>
    <scope>NUCLEOTIDE SEQUENCE</scope>
    <source>
        <strain evidence="22">BED1</strain>
    </source>
</reference>
<dbReference type="InterPro" id="IPR017946">
    <property type="entry name" value="PLC-like_Pdiesterase_TIM-brl"/>
</dbReference>
<evidence type="ECO:0000256" key="3">
    <source>
        <dbReference type="ARBA" id="ARBA00008704"/>
    </source>
</evidence>
<dbReference type="SUPFAM" id="SSF57850">
    <property type="entry name" value="RING/U-box"/>
    <property type="match status" value="1"/>
</dbReference>
<evidence type="ECO:0000256" key="9">
    <source>
        <dbReference type="ARBA" id="ARBA00022771"/>
    </source>
</evidence>
<dbReference type="InterPro" id="IPR030395">
    <property type="entry name" value="GP_PDE_dom"/>
</dbReference>
<dbReference type="Pfam" id="PF03009">
    <property type="entry name" value="GDPD"/>
    <property type="match status" value="1"/>
</dbReference>
<dbReference type="CDD" id="cd14483">
    <property type="entry name" value="SPX_PHO81_NUC-2_like"/>
    <property type="match status" value="1"/>
</dbReference>
<evidence type="ECO:0000256" key="19">
    <source>
        <dbReference type="SAM" id="MobiDB-lite"/>
    </source>
</evidence>
<dbReference type="GO" id="GO:0005778">
    <property type="term" value="C:peroxisomal membrane"/>
    <property type="evidence" value="ECO:0007669"/>
    <property type="project" value="UniProtKB-SubCell"/>
</dbReference>
<keyword evidence="8" id="KW-0677">Repeat</keyword>
<dbReference type="Gene3D" id="3.30.40.10">
    <property type="entry name" value="Zinc/RING finger domain, C3HC4 (zinc finger)"/>
    <property type="match status" value="1"/>
</dbReference>
<feature type="region of interest" description="Disordered" evidence="19">
    <location>
        <begin position="1353"/>
        <end position="1373"/>
    </location>
</feature>
<evidence type="ECO:0000256" key="18">
    <source>
        <dbReference type="PROSITE-ProRule" id="PRU00023"/>
    </source>
</evidence>
<evidence type="ECO:0000313" key="23">
    <source>
        <dbReference type="Proteomes" id="UP001194468"/>
    </source>
</evidence>
<evidence type="ECO:0000313" key="22">
    <source>
        <dbReference type="EMBL" id="KAF8450856.1"/>
    </source>
</evidence>
<evidence type="ECO:0000256" key="10">
    <source>
        <dbReference type="ARBA" id="ARBA00022833"/>
    </source>
</evidence>
<dbReference type="GO" id="GO:0004860">
    <property type="term" value="F:protein kinase inhibitor activity"/>
    <property type="evidence" value="ECO:0007669"/>
    <property type="project" value="UniProtKB-KW"/>
</dbReference>
<dbReference type="InterPro" id="IPR057506">
    <property type="entry name" value="C2_GPCPD1"/>
</dbReference>
<feature type="repeat" description="ANK" evidence="18">
    <location>
        <begin position="836"/>
        <end position="858"/>
    </location>
</feature>
<proteinExistence type="inferred from homology"/>
<evidence type="ECO:0000256" key="13">
    <source>
        <dbReference type="ARBA" id="ARBA00023043"/>
    </source>
</evidence>
<dbReference type="PROSITE" id="PS50297">
    <property type="entry name" value="ANK_REP_REGION"/>
    <property type="match status" value="5"/>
</dbReference>
<keyword evidence="6" id="KW-0812">Transmembrane</keyword>
<evidence type="ECO:0000256" key="17">
    <source>
        <dbReference type="ARBA" id="ARBA00034505"/>
    </source>
</evidence>
<feature type="repeat" description="ANK" evidence="18">
    <location>
        <begin position="869"/>
        <end position="901"/>
    </location>
</feature>
<dbReference type="Gene3D" id="3.20.20.190">
    <property type="entry name" value="Phosphatidylinositol (PI) phosphodiesterase"/>
    <property type="match status" value="1"/>
</dbReference>
<dbReference type="InterPro" id="IPR013083">
    <property type="entry name" value="Znf_RING/FYVE/PHD"/>
</dbReference>
<keyword evidence="11" id="KW-0653">Protein transport</keyword>
<keyword evidence="5" id="KW-0813">Transport</keyword>
<feature type="region of interest" description="Disordered" evidence="19">
    <location>
        <begin position="1141"/>
        <end position="1178"/>
    </location>
</feature>
<dbReference type="CDD" id="cd16451">
    <property type="entry name" value="mRING_PEX12"/>
    <property type="match status" value="1"/>
</dbReference>
<feature type="compositionally biased region" description="Polar residues" evidence="19">
    <location>
        <begin position="1159"/>
        <end position="1168"/>
    </location>
</feature>
<dbReference type="GO" id="GO:0006513">
    <property type="term" value="P:protein monoubiquitination"/>
    <property type="evidence" value="ECO:0007669"/>
    <property type="project" value="TreeGrafter"/>
</dbReference>
<evidence type="ECO:0000256" key="7">
    <source>
        <dbReference type="ARBA" id="ARBA00022723"/>
    </source>
</evidence>
<name>A0AAD4C795_BOLED</name>
<evidence type="ECO:0000256" key="2">
    <source>
        <dbReference type="ARBA" id="ARBA00004906"/>
    </source>
</evidence>
<dbReference type="Gene3D" id="1.25.40.20">
    <property type="entry name" value="Ankyrin repeat-containing domain"/>
    <property type="match status" value="1"/>
</dbReference>
<keyword evidence="13 18" id="KW-0040">ANK repeat</keyword>
<keyword evidence="7" id="KW-0479">Metal-binding</keyword>
<evidence type="ECO:0000256" key="14">
    <source>
        <dbReference type="ARBA" id="ARBA00023136"/>
    </source>
</evidence>
<dbReference type="PROSITE" id="PS51382">
    <property type="entry name" value="SPX"/>
    <property type="match status" value="1"/>
</dbReference>
<dbReference type="GO" id="GO:1990429">
    <property type="term" value="C:peroxisomal importomer complex"/>
    <property type="evidence" value="ECO:0007669"/>
    <property type="project" value="TreeGrafter"/>
</dbReference>
<feature type="domain" description="SPX" evidence="20">
    <location>
        <begin position="365"/>
        <end position="567"/>
    </location>
</feature>
<dbReference type="Proteomes" id="UP001194468">
    <property type="component" value="Unassembled WGS sequence"/>
</dbReference>
<dbReference type="GO" id="GO:0016562">
    <property type="term" value="P:protein import into peroxisome matrix, receptor recycling"/>
    <property type="evidence" value="ECO:0007669"/>
    <property type="project" value="UniProtKB-ARBA"/>
</dbReference>
<dbReference type="GO" id="GO:0006629">
    <property type="term" value="P:lipid metabolic process"/>
    <property type="evidence" value="ECO:0007669"/>
    <property type="project" value="InterPro"/>
</dbReference>
<comment type="caution">
    <text evidence="22">The sequence shown here is derived from an EMBL/GenBank/DDBJ whole genome shotgun (WGS) entry which is preliminary data.</text>
</comment>
<dbReference type="GO" id="GO:0008270">
    <property type="term" value="F:zinc ion binding"/>
    <property type="evidence" value="ECO:0007669"/>
    <property type="project" value="UniProtKB-KW"/>
</dbReference>
<feature type="domain" description="GP-PDE" evidence="21">
    <location>
        <begin position="1162"/>
        <end position="1458"/>
    </location>
</feature>
<dbReference type="EMBL" id="WHUW01000002">
    <property type="protein sequence ID" value="KAF8450856.1"/>
    <property type="molecule type" value="Genomic_DNA"/>
</dbReference>
<comment type="subunit">
    <text evidence="17">Component of the PEX2-PEX10-PEX12 retrotranslocation channel, composed of PEX2, PEX10 and PEX12.</text>
</comment>
<evidence type="ECO:0000256" key="1">
    <source>
        <dbReference type="ARBA" id="ARBA00004585"/>
    </source>
</evidence>
<evidence type="ECO:0000256" key="8">
    <source>
        <dbReference type="ARBA" id="ARBA00022737"/>
    </source>
</evidence>
<dbReference type="Pfam" id="PF12796">
    <property type="entry name" value="Ank_2"/>
    <property type="match status" value="2"/>
</dbReference>
<accession>A0AAD4C795</accession>
<evidence type="ECO:0000256" key="12">
    <source>
        <dbReference type="ARBA" id="ARBA00022989"/>
    </source>
</evidence>
<dbReference type="GO" id="GO:0004842">
    <property type="term" value="F:ubiquitin-protein transferase activity"/>
    <property type="evidence" value="ECO:0007669"/>
    <property type="project" value="TreeGrafter"/>
</dbReference>
<feature type="repeat" description="ANK" evidence="18">
    <location>
        <begin position="703"/>
        <end position="735"/>
    </location>
</feature>
<evidence type="ECO:0000256" key="15">
    <source>
        <dbReference type="ARBA" id="ARBA00023140"/>
    </source>
</evidence>
<comment type="pathway">
    <text evidence="2">Protein modification; protein ubiquitination.</text>
</comment>
<sequence>MDFLHDLGGDPLKPSLFELIAQEQLRDLLQPALKYVLAVFAQRYPRYLIRIVNRHEEFYATIMFFVELHFLRKHNATFAENFYGLKRRRHPWIPTDRATAAVRGAPAAEKLRGREIWQSLFFLVALPYLRAKTHDYYEQLGGGVSLDMLEDAGDGRRIQTLTDDSLAGRWRRAYKKIFPWVNTSFELWLLACNVAYLFEHTPFYRPWLAWIGVDLRRLNADDFLETSHAQGAMPRDRRGIMKQLYHLLMNSPQLILDSLRLLLPTAILFIKFLEWWYSPGSPARSLSTSPLGPVVPPPRMLQPHPRGIPVDGTMFGHCPMCQNTINNATALPSGYVFCYRCAYNHVEQYGKCPVTLLPAKVWQMRKFGKQIQSEQVPGWSAYYLDYKFLKKIISSLAANRPASEAAALALGVRPADLLNPTVDPAITISSTPTPDDPNQLPILSSLGQDNDRGADFQAHKAAFFFKLERELEKINTFYLQKEAELKLRLETLLSKRRAAALRGLPDATDGSAINYVEWIAVEEGFRLLERDLGKLQQFVEINVTGFRKILKKWDKRSRSTTKELYLARQVEVQPVFNRQLIADFSDIVAASLLDLTDLSTGLKFEGAAAQDVLDLQLSIERNMYSGPFRDLELDLRKAVENSDEATIKDLVRRSDILGLQDGGKARVTRVLWKVIVDAPAELADLILTSVEVPFDFGFIDDINGRTCLHEAAAAGTLRLVTLCLERGSQKEKLDVYGRSALHYAAMHGHAAVCRRLLEAGVSPHVLDMDNCSPVVYATLKGSAECVHVLICDQCIAPQSLSPDSSLVPLSLASQHGYTDIVSLLLKEGAKCVPNTNGEFPIHLAAREGHADVCKLLLDQDGWDTADKYHEWTPLFHAARSGHAPCLHILLQAGARVDGTDELDHQAIHYAAWYGHRACVDLLLQAMPKELLAIPPNRIPALPRTASDMRIDDPDSIPSLSLPPPIIPHRVYGHNYLDKNYLVVITVGLPPASDHRRSGKAIRFHPRLSDSILAQSVSLPSPNRLKMVITAGPGVNAPPYTIALPQQTNRDTFIFQVSSLKDFSLEFSIYPNFGTKTIGRAVAHPSFSHSSDGSFTSSSILDHRLHSIGEVSFSAHVITPFQGITLEVGGAVETYWKSLTLPQGNPLHPGPQTVPPWRQSPRSMDSTHTSPSIQSAPASPSHAVTLSSLSGNYVYAVVQVTRDQQPVLYGEQLLPESSYDLGVADVTLAQFDALANRLDRGEQLIRRITSIQDWYRVLPQVMLPLSRFIQLLPVQFGLTLELALLPSQSINRHLDINVSVNAVFRTIRQTSSSLGGAFARRRIAFTSFSYRVCAALNWKQPNYPVFFSSRCGQASKDHGSTPPNPDLRDAGDDQYSSSVAEGVEFAKANNLLGVFFDSELLLQVPSLVQGIRAAGLLVGIHSNLPSTDVMSQSAEKAHVDAYVHDAMVVYMDHTTMISSTFTCSRIFYDLGYGG</sequence>
<evidence type="ECO:0000256" key="5">
    <source>
        <dbReference type="ARBA" id="ARBA00022448"/>
    </source>
</evidence>
<dbReference type="PANTHER" id="PTHR12888">
    <property type="entry name" value="PEROXISOME ASSEMBLY PROTEIN 12 PEROXIN-12"/>
    <property type="match status" value="1"/>
</dbReference>
<dbReference type="SMART" id="SM00248">
    <property type="entry name" value="ANK"/>
    <property type="match status" value="7"/>
</dbReference>
<dbReference type="Pfam" id="PF03105">
    <property type="entry name" value="SPX"/>
    <property type="match status" value="2"/>
</dbReference>
<dbReference type="SUPFAM" id="SSF51695">
    <property type="entry name" value="PLC-like phosphodiesterases"/>
    <property type="match status" value="1"/>
</dbReference>
<comment type="similarity">
    <text evidence="3">Belongs to the pex2/pex10/pex12 family.</text>
</comment>
<evidence type="ECO:0000259" key="20">
    <source>
        <dbReference type="PROSITE" id="PS51382"/>
    </source>
</evidence>
<keyword evidence="12" id="KW-1133">Transmembrane helix</keyword>
<gene>
    <name evidence="22" type="ORF">L210DRAFT_3387239</name>
</gene>
<evidence type="ECO:0000256" key="6">
    <source>
        <dbReference type="ARBA" id="ARBA00022692"/>
    </source>
</evidence>
<dbReference type="PROSITE" id="PS51704">
    <property type="entry name" value="GP_PDE"/>
    <property type="match status" value="1"/>
</dbReference>
<feature type="repeat" description="ANK" evidence="18">
    <location>
        <begin position="804"/>
        <end position="829"/>
    </location>
</feature>
<evidence type="ECO:0000256" key="4">
    <source>
        <dbReference type="ARBA" id="ARBA00018980"/>
    </source>
</evidence>
<protein>
    <recommendedName>
        <fullName evidence="4">Peroxisome assembly protein 12</fullName>
    </recommendedName>
    <alternativeName>
        <fullName evidence="16">Peroxin-12</fullName>
    </alternativeName>
</protein>
<dbReference type="PROSITE" id="PS50088">
    <property type="entry name" value="ANK_REPEAT"/>
    <property type="match status" value="5"/>
</dbReference>
<evidence type="ECO:0000256" key="16">
    <source>
        <dbReference type="ARBA" id="ARBA00029692"/>
    </source>
</evidence>
<keyword evidence="10" id="KW-0862">Zinc</keyword>
<dbReference type="GO" id="GO:0008081">
    <property type="term" value="F:phosphoric diester hydrolase activity"/>
    <property type="evidence" value="ECO:0007669"/>
    <property type="project" value="InterPro"/>
</dbReference>
<dbReference type="PANTHER" id="PTHR12888:SF0">
    <property type="entry name" value="PEROXISOME ASSEMBLY PROTEIN 12"/>
    <property type="match status" value="1"/>
</dbReference>
<feature type="compositionally biased region" description="Low complexity" evidence="19">
    <location>
        <begin position="1169"/>
        <end position="1178"/>
    </location>
</feature>
<dbReference type="Pfam" id="PF04757">
    <property type="entry name" value="Pex2_Pex12"/>
    <property type="match status" value="1"/>
</dbReference>
<feature type="repeat" description="ANK" evidence="18">
    <location>
        <begin position="736"/>
        <end position="768"/>
    </location>
</feature>
<comment type="subcellular location">
    <subcellularLocation>
        <location evidence="1">Peroxisome membrane</location>
        <topology evidence="1">Multi-pass membrane protein</topology>
    </subcellularLocation>
</comment>
<dbReference type="InterPro" id="IPR036770">
    <property type="entry name" value="Ankyrin_rpt-contain_sf"/>
</dbReference>
<evidence type="ECO:0000256" key="11">
    <source>
        <dbReference type="ARBA" id="ARBA00022927"/>
    </source>
</evidence>
<evidence type="ECO:0000259" key="21">
    <source>
        <dbReference type="PROSITE" id="PS51704"/>
    </source>
</evidence>
<dbReference type="InterPro" id="IPR017375">
    <property type="entry name" value="PEX12"/>
</dbReference>
<dbReference type="Pfam" id="PF25329">
    <property type="entry name" value="C2_GDE1"/>
    <property type="match status" value="1"/>
</dbReference>
<dbReference type="InterPro" id="IPR002110">
    <property type="entry name" value="Ankyrin_rpt"/>
</dbReference>
<keyword evidence="22" id="KW-0649">Protein kinase inhibitor</keyword>
<dbReference type="InterPro" id="IPR004331">
    <property type="entry name" value="SPX_dom"/>
</dbReference>
<reference evidence="22" key="2">
    <citation type="journal article" date="2020" name="Nat. Commun.">
        <title>Large-scale genome sequencing of mycorrhizal fungi provides insights into the early evolution of symbiotic traits.</title>
        <authorList>
            <person name="Miyauchi S."/>
            <person name="Kiss E."/>
            <person name="Kuo A."/>
            <person name="Drula E."/>
            <person name="Kohler A."/>
            <person name="Sanchez-Garcia M."/>
            <person name="Morin E."/>
            <person name="Andreopoulos B."/>
            <person name="Barry K.W."/>
            <person name="Bonito G."/>
            <person name="Buee M."/>
            <person name="Carver A."/>
            <person name="Chen C."/>
            <person name="Cichocki N."/>
            <person name="Clum A."/>
            <person name="Culley D."/>
            <person name="Crous P.W."/>
            <person name="Fauchery L."/>
            <person name="Girlanda M."/>
            <person name="Hayes R.D."/>
            <person name="Keri Z."/>
            <person name="LaButti K."/>
            <person name="Lipzen A."/>
            <person name="Lombard V."/>
            <person name="Magnuson J."/>
            <person name="Maillard F."/>
            <person name="Murat C."/>
            <person name="Nolan M."/>
            <person name="Ohm R.A."/>
            <person name="Pangilinan J."/>
            <person name="Pereira M.F."/>
            <person name="Perotto S."/>
            <person name="Peter M."/>
            <person name="Pfister S."/>
            <person name="Riley R."/>
            <person name="Sitrit Y."/>
            <person name="Stielow J.B."/>
            <person name="Szollosi G."/>
            <person name="Zifcakova L."/>
            <person name="Stursova M."/>
            <person name="Spatafora J.W."/>
            <person name="Tedersoo L."/>
            <person name="Vaario L.M."/>
            <person name="Yamada A."/>
            <person name="Yan M."/>
            <person name="Wang P."/>
            <person name="Xu J."/>
            <person name="Bruns T."/>
            <person name="Baldrian P."/>
            <person name="Vilgalys R."/>
            <person name="Dunand C."/>
            <person name="Henrissat B."/>
            <person name="Grigoriev I.V."/>
            <person name="Hibbett D."/>
            <person name="Nagy L.G."/>
            <person name="Martin F.M."/>
        </authorList>
    </citation>
    <scope>NUCLEOTIDE SEQUENCE</scope>
    <source>
        <strain evidence="22">BED1</strain>
    </source>
</reference>
<keyword evidence="9" id="KW-0863">Zinc-finger</keyword>
<dbReference type="SUPFAM" id="SSF48403">
    <property type="entry name" value="Ankyrin repeat"/>
    <property type="match status" value="1"/>
</dbReference>
<dbReference type="InterPro" id="IPR006845">
    <property type="entry name" value="Pex_N"/>
</dbReference>
<keyword evidence="23" id="KW-1185">Reference proteome</keyword>